<evidence type="ECO:0000313" key="3">
    <source>
        <dbReference type="EMBL" id="PSB05278.1"/>
    </source>
</evidence>
<protein>
    <submittedName>
        <fullName evidence="3">Glycerate kinase</fullName>
    </submittedName>
</protein>
<dbReference type="PANTHER" id="PTHR12227:SF0">
    <property type="entry name" value="GLYCERATE KINASE"/>
    <property type="match status" value="1"/>
</dbReference>
<gene>
    <name evidence="3" type="ORF">C7B64_00295</name>
</gene>
<dbReference type="Gene3D" id="3.40.50.10180">
    <property type="entry name" value="Glycerate kinase, MOFRL-like N-terminal domain"/>
    <property type="match status" value="1"/>
</dbReference>
<dbReference type="Pfam" id="PF05161">
    <property type="entry name" value="MOFRL"/>
    <property type="match status" value="1"/>
</dbReference>
<dbReference type="GO" id="GO:0008887">
    <property type="term" value="F:glycerate kinase activity"/>
    <property type="evidence" value="ECO:0007669"/>
    <property type="project" value="InterPro"/>
</dbReference>
<dbReference type="InterPro" id="IPR039760">
    <property type="entry name" value="MOFRL_protein"/>
</dbReference>
<proteinExistence type="predicted"/>
<evidence type="ECO:0000313" key="4">
    <source>
        <dbReference type="Proteomes" id="UP000238762"/>
    </source>
</evidence>
<keyword evidence="4" id="KW-1185">Reference proteome</keyword>
<name>A0A2T1CAT9_9CYAN</name>
<sequence length="450" mass="48205">MSYMSTQVHAKQIYQAVLEAVDPYEAIQSHLQIEGNNLIIGKLSVSLTDKSRIFVVGAGKASAYMAQAVENILEDRLSCNERSRIAGGIVSVKDGHSKPTQRITIKEASHPQLDRRSLANGEQILKYCQQATAEDLILCLISGGGSALMEVLPFGINLEDLQATTQILMHQGADIVALNTVRKHLSLIKGGQLARWAYPARVCGLILSDVVGDDLSAIASGVTVPDPTTFADALQVLQQFDRERQVPTKIWDYFQQGVQNQLPETPKPGDRVFEKVYNLVIASNQLAIDSAAYQAQELGYQVEILTTSLTGEARLVAQEMVAIARSKQQLGAQKLCLLAGGETTVTVTGKGIGGRNQELALAAAIALEGVDGITILSAATDGGDGNSDATGAILDGYTVIRARELGLNPQQMLENNDSGSFFARLGDRIVTGATFTNVNDLVIVLLDTNS</sequence>
<dbReference type="GO" id="GO:0005737">
    <property type="term" value="C:cytoplasm"/>
    <property type="evidence" value="ECO:0007669"/>
    <property type="project" value="TreeGrafter"/>
</dbReference>
<dbReference type="InterPro" id="IPR038614">
    <property type="entry name" value="GK_N_sf"/>
</dbReference>
<feature type="domain" description="MOFRL" evidence="1">
    <location>
        <begin position="335"/>
        <end position="440"/>
    </location>
</feature>
<reference evidence="3 4" key="1">
    <citation type="submission" date="2018-02" db="EMBL/GenBank/DDBJ databases">
        <authorList>
            <person name="Cohen D.B."/>
            <person name="Kent A.D."/>
        </authorList>
    </citation>
    <scope>NUCLEOTIDE SEQUENCE [LARGE SCALE GENOMIC DNA]</scope>
    <source>
        <strain evidence="3 4">CCAP 1448/3</strain>
    </source>
</reference>
<comment type="caution">
    <text evidence="3">The sequence shown here is derived from an EMBL/GenBank/DDBJ whole genome shotgun (WGS) entry which is preliminary data.</text>
</comment>
<feature type="domain" description="MOFRL-associated" evidence="2">
    <location>
        <begin position="10"/>
        <end position="254"/>
    </location>
</feature>
<accession>A0A2T1CAT9</accession>
<dbReference type="SUPFAM" id="SSF82544">
    <property type="entry name" value="GckA/TtuD-like"/>
    <property type="match status" value="1"/>
</dbReference>
<dbReference type="InterPro" id="IPR007835">
    <property type="entry name" value="MOFRL"/>
</dbReference>
<dbReference type="Pfam" id="PF13660">
    <property type="entry name" value="DUF4147"/>
    <property type="match status" value="1"/>
</dbReference>
<dbReference type="InterPro" id="IPR037035">
    <property type="entry name" value="GK-like_C_sf"/>
</dbReference>
<dbReference type="InterPro" id="IPR025286">
    <property type="entry name" value="MOFRL_assoc_dom"/>
</dbReference>
<dbReference type="PANTHER" id="PTHR12227">
    <property type="entry name" value="GLYCERATE KINASE"/>
    <property type="match status" value="1"/>
</dbReference>
<keyword evidence="3" id="KW-0418">Kinase</keyword>
<dbReference type="OrthoDB" id="9766552at2"/>
<dbReference type="EMBL" id="PVWJ01000001">
    <property type="protein sequence ID" value="PSB05278.1"/>
    <property type="molecule type" value="Genomic_DNA"/>
</dbReference>
<dbReference type="Proteomes" id="UP000238762">
    <property type="component" value="Unassembled WGS sequence"/>
</dbReference>
<evidence type="ECO:0000259" key="1">
    <source>
        <dbReference type="Pfam" id="PF05161"/>
    </source>
</evidence>
<organism evidence="3 4">
    <name type="scientific">Merismopedia glauca CCAP 1448/3</name>
    <dbReference type="NCBI Taxonomy" id="1296344"/>
    <lineage>
        <taxon>Bacteria</taxon>
        <taxon>Bacillati</taxon>
        <taxon>Cyanobacteriota</taxon>
        <taxon>Cyanophyceae</taxon>
        <taxon>Synechococcales</taxon>
        <taxon>Merismopediaceae</taxon>
        <taxon>Merismopedia</taxon>
    </lineage>
</organism>
<dbReference type="RefSeq" id="WP_106286662.1">
    <property type="nucleotide sequence ID" value="NZ_CAWNTC010000090.1"/>
</dbReference>
<dbReference type="AlphaFoldDB" id="A0A2T1CAT9"/>
<evidence type="ECO:0000259" key="2">
    <source>
        <dbReference type="Pfam" id="PF13660"/>
    </source>
</evidence>
<dbReference type="Gene3D" id="3.40.1480.10">
    <property type="entry name" value="MOFRL domain"/>
    <property type="match status" value="1"/>
</dbReference>
<keyword evidence="3" id="KW-0808">Transferase</keyword>
<reference evidence="3 4" key="2">
    <citation type="submission" date="2018-03" db="EMBL/GenBank/DDBJ databases">
        <title>The ancient ancestry and fast evolution of plastids.</title>
        <authorList>
            <person name="Moore K.R."/>
            <person name="Magnabosco C."/>
            <person name="Momper L."/>
            <person name="Gold D.A."/>
            <person name="Bosak T."/>
            <person name="Fournier G.P."/>
        </authorList>
    </citation>
    <scope>NUCLEOTIDE SEQUENCE [LARGE SCALE GENOMIC DNA]</scope>
    <source>
        <strain evidence="3 4">CCAP 1448/3</strain>
    </source>
</reference>